<feature type="region of interest" description="Disordered" evidence="11">
    <location>
        <begin position="1"/>
        <end position="79"/>
    </location>
</feature>
<evidence type="ECO:0000256" key="2">
    <source>
        <dbReference type="ARBA" id="ARBA00004141"/>
    </source>
</evidence>
<dbReference type="PANTHER" id="PTHR28388">
    <property type="entry name" value="TRANSMEMBRANE PROTEIN 237"/>
    <property type="match status" value="1"/>
</dbReference>
<feature type="compositionally biased region" description="Low complexity" evidence="11">
    <location>
        <begin position="38"/>
        <end position="48"/>
    </location>
</feature>
<keyword evidence="5" id="KW-0970">Cilium biogenesis/degradation</keyword>
<feature type="transmembrane region" description="Helical" evidence="12">
    <location>
        <begin position="234"/>
        <end position="254"/>
    </location>
</feature>
<comment type="similarity">
    <text evidence="3">Belongs to the TMEM237 family.</text>
</comment>
<evidence type="ECO:0000256" key="4">
    <source>
        <dbReference type="ARBA" id="ARBA00022692"/>
    </source>
</evidence>
<accession>A0A915DPU4</accession>
<feature type="region of interest" description="Disordered" evidence="11">
    <location>
        <begin position="101"/>
        <end position="160"/>
    </location>
</feature>
<protein>
    <submittedName>
        <fullName evidence="14">Transmembrane protein</fullName>
    </submittedName>
</protein>
<keyword evidence="4 12" id="KW-0812">Transmembrane</keyword>
<dbReference type="Pfam" id="PF15383">
    <property type="entry name" value="TMEM237"/>
    <property type="match status" value="1"/>
</dbReference>
<keyword evidence="13" id="KW-1185">Reference proteome</keyword>
<dbReference type="Proteomes" id="UP000887574">
    <property type="component" value="Unplaced"/>
</dbReference>
<evidence type="ECO:0000256" key="3">
    <source>
        <dbReference type="ARBA" id="ARBA00008783"/>
    </source>
</evidence>
<evidence type="ECO:0000256" key="10">
    <source>
        <dbReference type="ARBA" id="ARBA00025631"/>
    </source>
</evidence>
<comment type="subcellular location">
    <subcellularLocation>
        <location evidence="1">Cell projection</location>
        <location evidence="1">Cilium</location>
    </subcellularLocation>
    <subcellularLocation>
        <location evidence="2">Membrane</location>
        <topology evidence="2">Multi-pass membrane protein</topology>
    </subcellularLocation>
</comment>
<evidence type="ECO:0000256" key="11">
    <source>
        <dbReference type="SAM" id="MobiDB-lite"/>
    </source>
</evidence>
<evidence type="ECO:0000256" key="9">
    <source>
        <dbReference type="ARBA" id="ARBA00023273"/>
    </source>
</evidence>
<proteinExistence type="inferred from homology"/>
<evidence type="ECO:0000256" key="8">
    <source>
        <dbReference type="ARBA" id="ARBA00023136"/>
    </source>
</evidence>
<reference evidence="14" key="1">
    <citation type="submission" date="2022-11" db="UniProtKB">
        <authorList>
            <consortium name="WormBaseParasite"/>
        </authorList>
    </citation>
    <scope>IDENTIFICATION</scope>
</reference>
<evidence type="ECO:0000256" key="5">
    <source>
        <dbReference type="ARBA" id="ARBA00022794"/>
    </source>
</evidence>
<organism evidence="13 14">
    <name type="scientific">Ditylenchus dipsaci</name>
    <dbReference type="NCBI Taxonomy" id="166011"/>
    <lineage>
        <taxon>Eukaryota</taxon>
        <taxon>Metazoa</taxon>
        <taxon>Ecdysozoa</taxon>
        <taxon>Nematoda</taxon>
        <taxon>Chromadorea</taxon>
        <taxon>Rhabditida</taxon>
        <taxon>Tylenchina</taxon>
        <taxon>Tylenchomorpha</taxon>
        <taxon>Sphaerularioidea</taxon>
        <taxon>Anguinidae</taxon>
        <taxon>Anguininae</taxon>
        <taxon>Ditylenchus</taxon>
    </lineage>
</organism>
<feature type="compositionally biased region" description="Basic and acidic residues" evidence="11">
    <location>
        <begin position="151"/>
        <end position="160"/>
    </location>
</feature>
<feature type="transmembrane region" description="Helical" evidence="12">
    <location>
        <begin position="266"/>
        <end position="293"/>
    </location>
</feature>
<keyword evidence="9" id="KW-0966">Cell projection</keyword>
<evidence type="ECO:0000256" key="12">
    <source>
        <dbReference type="SAM" id="Phobius"/>
    </source>
</evidence>
<evidence type="ECO:0000313" key="13">
    <source>
        <dbReference type="Proteomes" id="UP000887574"/>
    </source>
</evidence>
<feature type="compositionally biased region" description="Polar residues" evidence="11">
    <location>
        <begin position="67"/>
        <end position="77"/>
    </location>
</feature>
<dbReference type="GO" id="GO:0035869">
    <property type="term" value="C:ciliary transition zone"/>
    <property type="evidence" value="ECO:0007669"/>
    <property type="project" value="TreeGrafter"/>
</dbReference>
<evidence type="ECO:0000256" key="7">
    <source>
        <dbReference type="ARBA" id="ARBA00023069"/>
    </source>
</evidence>
<dbReference type="GO" id="GO:0016020">
    <property type="term" value="C:membrane"/>
    <property type="evidence" value="ECO:0007669"/>
    <property type="project" value="UniProtKB-SubCell"/>
</dbReference>
<evidence type="ECO:0000256" key="6">
    <source>
        <dbReference type="ARBA" id="ARBA00022989"/>
    </source>
</evidence>
<comment type="function">
    <text evidence="10">Component of the transition zone in primary cilia. Required for ciliogenesis.</text>
</comment>
<name>A0A915DPU4_9BILA</name>
<dbReference type="AlphaFoldDB" id="A0A915DPU4"/>
<feature type="compositionally biased region" description="Basic and acidic residues" evidence="11">
    <location>
        <begin position="49"/>
        <end position="66"/>
    </location>
</feature>
<evidence type="ECO:0000256" key="1">
    <source>
        <dbReference type="ARBA" id="ARBA00004138"/>
    </source>
</evidence>
<feature type="compositionally biased region" description="Polar residues" evidence="11">
    <location>
        <begin position="1"/>
        <end position="29"/>
    </location>
</feature>
<feature type="transmembrane region" description="Helical" evidence="12">
    <location>
        <begin position="330"/>
        <end position="350"/>
    </location>
</feature>
<keyword evidence="7" id="KW-0969">Cilium</keyword>
<dbReference type="InterPro" id="IPR029409">
    <property type="entry name" value="TMEM237"/>
</dbReference>
<keyword evidence="8 12" id="KW-0472">Membrane</keyword>
<evidence type="ECO:0000313" key="14">
    <source>
        <dbReference type="WBParaSite" id="jg21848"/>
    </source>
</evidence>
<dbReference type="WBParaSite" id="jg21848">
    <property type="protein sequence ID" value="jg21848"/>
    <property type="gene ID" value="jg21848"/>
</dbReference>
<sequence>MRRPSSLSHLSTFVRSRLSSNSTDKSGSGTPLPDQQHAHQQQQPATYQHDNEDEKAQEVLQDRSKAQEQSSNNSPRNSFVEEVAPPLDADNNSVKDQVLENASEENDADKSKQSEQVLVSQPPKEINYDEKPMAGNLSRAESRNQFPVHSTEQKLQENHKRSLCAQSSQDLATTSQNHQLQYYLAVNSAIFVQNCFHNFSLIIQGFLSGLAVGHAFFAFVFADPDVLIRGYQWMAVPAQSLFYFCYAISALDALDRFEMHKSFRIAFFNFVTLQKGALVVIIWLAGCACSILMTQTDEHLATWDLDILSNMSAKDSSWNNAQASDMLIQWRWLSCARAVLALLGWLFLALQPSANYSRDHLANFIPNFSQRLPESTTEKAFQASTNEGTKI</sequence>
<dbReference type="GO" id="GO:0060271">
    <property type="term" value="P:cilium assembly"/>
    <property type="evidence" value="ECO:0007669"/>
    <property type="project" value="TreeGrafter"/>
</dbReference>
<keyword evidence="6 12" id="KW-1133">Transmembrane helix</keyword>
<dbReference type="PANTHER" id="PTHR28388:SF1">
    <property type="entry name" value="TRANSMEMBRANE PROTEIN 237"/>
    <property type="match status" value="1"/>
</dbReference>
<feature type="transmembrane region" description="Helical" evidence="12">
    <location>
        <begin position="201"/>
        <end position="222"/>
    </location>
</feature>